<dbReference type="Proteomes" id="UP000266673">
    <property type="component" value="Unassembled WGS sequence"/>
</dbReference>
<dbReference type="AlphaFoldDB" id="A0A397U5B4"/>
<evidence type="ECO:0000313" key="3">
    <source>
        <dbReference type="Proteomes" id="UP000266673"/>
    </source>
</evidence>
<dbReference type="OrthoDB" id="45365at2759"/>
<keyword evidence="3" id="KW-1185">Reference proteome</keyword>
<dbReference type="STRING" id="44941.A0A397U5B4"/>
<sequence length="283" mass="32436">MEELTIWEKLIQWGIAKIPRNLDGDITDWTVDNFLTLGKIIQNCAKYIRFDKIDSSNFLEKVTPYKISLGTLYDEIGLKSSNKKSLPSRGSIVSTIMSSQHAAIIASWIDRKDINPDVEKSFNFQFYNPSQIPYKFRLLVRGSRDGFSPTIFHKLCDRVRSTVTLFKLANSDNFVGGYNPEVWDSPLWPNYKSSDKAFIFSFTQGGTNLNGQGNNNGKIGRVIDNVYALNCWRFNGPSFGKYDLVMHYGGFLRFKHQTFSPQVLPTENTLMRIEDYEVFEVIS</sequence>
<comment type="caution">
    <text evidence="2">The sequence shown here is derived from an EMBL/GenBank/DDBJ whole genome shotgun (WGS) entry which is preliminary data.</text>
</comment>
<feature type="domain" description="TLDc" evidence="1">
    <location>
        <begin position="95"/>
        <end position="282"/>
    </location>
</feature>
<reference evidence="2 3" key="1">
    <citation type="submission" date="2018-06" db="EMBL/GenBank/DDBJ databases">
        <title>Comparative genomics reveals the genomic features of Rhizophagus irregularis, R. cerebriforme, R. diaphanum and Gigaspora rosea, and their symbiotic lifestyle signature.</title>
        <authorList>
            <person name="Morin E."/>
            <person name="San Clemente H."/>
            <person name="Chen E.C.H."/>
            <person name="De La Providencia I."/>
            <person name="Hainaut M."/>
            <person name="Kuo A."/>
            <person name="Kohler A."/>
            <person name="Murat C."/>
            <person name="Tang N."/>
            <person name="Roy S."/>
            <person name="Loubradou J."/>
            <person name="Henrissat B."/>
            <person name="Grigoriev I.V."/>
            <person name="Corradi N."/>
            <person name="Roux C."/>
            <person name="Martin F.M."/>
        </authorList>
    </citation>
    <scope>NUCLEOTIDE SEQUENCE [LARGE SCALE GENOMIC DNA]</scope>
    <source>
        <strain evidence="2 3">DAOM 194757</strain>
    </source>
</reference>
<dbReference type="Pfam" id="PF07534">
    <property type="entry name" value="TLD"/>
    <property type="match status" value="1"/>
</dbReference>
<protein>
    <recommendedName>
        <fullName evidence="1">TLDc domain-containing protein</fullName>
    </recommendedName>
</protein>
<evidence type="ECO:0000313" key="2">
    <source>
        <dbReference type="EMBL" id="RIB05432.1"/>
    </source>
</evidence>
<dbReference type="InterPro" id="IPR006571">
    <property type="entry name" value="TLDc_dom"/>
</dbReference>
<proteinExistence type="predicted"/>
<dbReference type="EMBL" id="QKWP01001983">
    <property type="protein sequence ID" value="RIB05432.1"/>
    <property type="molecule type" value="Genomic_DNA"/>
</dbReference>
<name>A0A397U5B4_9GLOM</name>
<accession>A0A397U5B4</accession>
<evidence type="ECO:0000259" key="1">
    <source>
        <dbReference type="PROSITE" id="PS51886"/>
    </source>
</evidence>
<organism evidence="2 3">
    <name type="scientific">Gigaspora rosea</name>
    <dbReference type="NCBI Taxonomy" id="44941"/>
    <lineage>
        <taxon>Eukaryota</taxon>
        <taxon>Fungi</taxon>
        <taxon>Fungi incertae sedis</taxon>
        <taxon>Mucoromycota</taxon>
        <taxon>Glomeromycotina</taxon>
        <taxon>Glomeromycetes</taxon>
        <taxon>Diversisporales</taxon>
        <taxon>Gigasporaceae</taxon>
        <taxon>Gigaspora</taxon>
    </lineage>
</organism>
<dbReference type="PROSITE" id="PS51886">
    <property type="entry name" value="TLDC"/>
    <property type="match status" value="1"/>
</dbReference>
<gene>
    <name evidence="2" type="ORF">C2G38_2118408</name>
</gene>